<name>A0ABY5QVN4_9HYPH</name>
<dbReference type="SUPFAM" id="SSF46689">
    <property type="entry name" value="Homeodomain-like"/>
    <property type="match status" value="1"/>
</dbReference>
<dbReference type="InterPro" id="IPR001647">
    <property type="entry name" value="HTH_TetR"/>
</dbReference>
<dbReference type="Gene3D" id="1.10.357.10">
    <property type="entry name" value="Tetracycline Repressor, domain 2"/>
    <property type="match status" value="1"/>
</dbReference>
<dbReference type="PANTHER" id="PTHR30055:SF223">
    <property type="entry name" value="HTH-TYPE TRANSCRIPTIONAL REGULATOR UIDR"/>
    <property type="match status" value="1"/>
</dbReference>
<dbReference type="RefSeq" id="WP_258120000.1">
    <property type="nucleotide sequence ID" value="NZ_CP062229.1"/>
</dbReference>
<organism evidence="4 5">
    <name type="scientific">Mesorhizobium onobrychidis</name>
    <dbReference type="NCBI Taxonomy" id="2775404"/>
    <lineage>
        <taxon>Bacteria</taxon>
        <taxon>Pseudomonadati</taxon>
        <taxon>Pseudomonadota</taxon>
        <taxon>Alphaproteobacteria</taxon>
        <taxon>Hyphomicrobiales</taxon>
        <taxon>Phyllobacteriaceae</taxon>
        <taxon>Mesorhizobium</taxon>
    </lineage>
</organism>
<dbReference type="PROSITE" id="PS50977">
    <property type="entry name" value="HTH_TETR_2"/>
    <property type="match status" value="1"/>
</dbReference>
<dbReference type="Proteomes" id="UP001058098">
    <property type="component" value="Chromosome"/>
</dbReference>
<dbReference type="Pfam" id="PF00440">
    <property type="entry name" value="TetR_N"/>
    <property type="match status" value="1"/>
</dbReference>
<evidence type="ECO:0000256" key="2">
    <source>
        <dbReference type="PROSITE-ProRule" id="PRU00335"/>
    </source>
</evidence>
<feature type="domain" description="HTH tetR-type" evidence="3">
    <location>
        <begin position="15"/>
        <end position="75"/>
    </location>
</feature>
<proteinExistence type="predicted"/>
<dbReference type="SUPFAM" id="SSF48498">
    <property type="entry name" value="Tetracyclin repressor-like, C-terminal domain"/>
    <property type="match status" value="1"/>
</dbReference>
<sequence>MPAMEKKLSRAEQKARRPHEILDAAFEEFVEKGYAAARVEDVAARLGVTKGTVYLYFPTKDALFEATMGHVSAPFEDVRASIDALLGSHSDRLRQLLLLGYDKLAGDRKTRELLRLQLADGSRFPNIIDRHYSEFIAPLLDAVRALIEQGVASGEFHEGAAANMPEVVISSAIHLTIWKLIFADRNPIDEAAFIEAHVDLVLNGLLQRNS</sequence>
<dbReference type="InterPro" id="IPR050109">
    <property type="entry name" value="HTH-type_TetR-like_transc_reg"/>
</dbReference>
<reference evidence="4" key="1">
    <citation type="submission" date="2020-09" db="EMBL/GenBank/DDBJ databases">
        <title>Rhizobia associated with sainfoin plants.</title>
        <authorList>
            <person name="Asharfi S."/>
            <person name="Kuzmanovic N."/>
            <person name="Bunk B."/>
            <person name="Sproeer C."/>
            <person name="Becker M."/>
            <person name="Thuenen T."/>
        </authorList>
    </citation>
    <scope>NUCLEOTIDE SEQUENCE</scope>
    <source>
        <strain evidence="4">OM4</strain>
    </source>
</reference>
<dbReference type="PRINTS" id="PR00455">
    <property type="entry name" value="HTHTETR"/>
</dbReference>
<accession>A0ABY5QVN4</accession>
<feature type="DNA-binding region" description="H-T-H motif" evidence="2">
    <location>
        <begin position="38"/>
        <end position="57"/>
    </location>
</feature>
<dbReference type="PANTHER" id="PTHR30055">
    <property type="entry name" value="HTH-TYPE TRANSCRIPTIONAL REGULATOR RUTR"/>
    <property type="match status" value="1"/>
</dbReference>
<evidence type="ECO:0000313" key="5">
    <source>
        <dbReference type="Proteomes" id="UP001058098"/>
    </source>
</evidence>
<keyword evidence="1 2" id="KW-0238">DNA-binding</keyword>
<evidence type="ECO:0000259" key="3">
    <source>
        <dbReference type="PROSITE" id="PS50977"/>
    </source>
</evidence>
<dbReference type="InterPro" id="IPR036271">
    <property type="entry name" value="Tet_transcr_reg_TetR-rel_C_sf"/>
</dbReference>
<gene>
    <name evidence="4" type="ORF">IHQ72_32890</name>
</gene>
<dbReference type="InterPro" id="IPR009057">
    <property type="entry name" value="Homeodomain-like_sf"/>
</dbReference>
<evidence type="ECO:0000256" key="1">
    <source>
        <dbReference type="ARBA" id="ARBA00023125"/>
    </source>
</evidence>
<protein>
    <submittedName>
        <fullName evidence="4">TetR/AcrR family transcriptional regulator</fullName>
    </submittedName>
</protein>
<keyword evidence="5" id="KW-1185">Reference proteome</keyword>
<evidence type="ECO:0000313" key="4">
    <source>
        <dbReference type="EMBL" id="UVC15276.1"/>
    </source>
</evidence>
<dbReference type="EMBL" id="CP062229">
    <property type="protein sequence ID" value="UVC15276.1"/>
    <property type="molecule type" value="Genomic_DNA"/>
</dbReference>